<dbReference type="SUPFAM" id="SSF50729">
    <property type="entry name" value="PH domain-like"/>
    <property type="match status" value="1"/>
</dbReference>
<dbReference type="FunFam" id="1.10.510.10:FF:000325">
    <property type="entry name" value="Casein kinase I isoform delta-like"/>
    <property type="match status" value="1"/>
</dbReference>
<dbReference type="InterPro" id="IPR011009">
    <property type="entry name" value="Kinase-like_dom_sf"/>
</dbReference>
<keyword evidence="10" id="KW-0418">Kinase</keyword>
<evidence type="ECO:0000256" key="7">
    <source>
        <dbReference type="ARBA" id="ARBA00022553"/>
    </source>
</evidence>
<dbReference type="InterPro" id="IPR001849">
    <property type="entry name" value="PH_domain"/>
</dbReference>
<evidence type="ECO:0000256" key="6">
    <source>
        <dbReference type="ARBA" id="ARBA00022527"/>
    </source>
</evidence>
<name>A0A6J5WBG0_PRUAR</name>
<evidence type="ECO:0000256" key="17">
    <source>
        <dbReference type="SAM" id="MobiDB-lite"/>
    </source>
</evidence>
<keyword evidence="7" id="KW-0597">Phosphoprotein</keyword>
<gene>
    <name evidence="19" type="ORF">ORAREDHAP_LOCUS8787</name>
</gene>
<keyword evidence="11 16" id="KW-0067">ATP-binding</keyword>
<dbReference type="PROSITE" id="PS00107">
    <property type="entry name" value="PROTEIN_KINASE_ATP"/>
    <property type="match status" value="1"/>
</dbReference>
<dbReference type="PROSITE" id="PS50011">
    <property type="entry name" value="PROTEIN_KINASE_DOM"/>
    <property type="match status" value="1"/>
</dbReference>
<evidence type="ECO:0000256" key="2">
    <source>
        <dbReference type="ARBA" id="ARBA00004496"/>
    </source>
</evidence>
<dbReference type="CDD" id="cd14125">
    <property type="entry name" value="STKc_CK1_delta_epsilon"/>
    <property type="match status" value="1"/>
</dbReference>
<evidence type="ECO:0000256" key="8">
    <source>
        <dbReference type="ARBA" id="ARBA00022679"/>
    </source>
</evidence>
<reference evidence="20" key="1">
    <citation type="journal article" date="2020" name="Genome Biol.">
        <title>Gamete binning: chromosome-level and haplotype-resolved genome assembly enabled by high-throughput single-cell sequencing of gamete genomes.</title>
        <authorList>
            <person name="Campoy J.A."/>
            <person name="Sun H."/>
            <person name="Goel M."/>
            <person name="Jiao W.-B."/>
            <person name="Folz-Donahue K."/>
            <person name="Wang N."/>
            <person name="Rubio M."/>
            <person name="Liu C."/>
            <person name="Kukat C."/>
            <person name="Ruiz D."/>
            <person name="Huettel B."/>
            <person name="Schneeberger K."/>
        </authorList>
    </citation>
    <scope>NUCLEOTIDE SEQUENCE [LARGE SCALE GENOMIC DNA]</scope>
    <source>
        <strain evidence="20">cv. Rojo Pasion</strain>
    </source>
</reference>
<dbReference type="GO" id="GO:0005737">
    <property type="term" value="C:cytoplasm"/>
    <property type="evidence" value="ECO:0007669"/>
    <property type="project" value="UniProtKB-SubCell"/>
</dbReference>
<keyword evidence="6" id="KW-0723">Serine/threonine-protein kinase</keyword>
<feature type="binding site" evidence="16">
    <location>
        <position position="38"/>
    </location>
    <ligand>
        <name>ATP</name>
        <dbReference type="ChEBI" id="CHEBI:30616"/>
    </ligand>
</feature>
<dbReference type="InterPro" id="IPR000719">
    <property type="entry name" value="Prot_kinase_dom"/>
</dbReference>
<evidence type="ECO:0000259" key="18">
    <source>
        <dbReference type="PROSITE" id="PS50011"/>
    </source>
</evidence>
<dbReference type="PROSITE" id="PS00108">
    <property type="entry name" value="PROTEIN_KINASE_ST"/>
    <property type="match status" value="1"/>
</dbReference>
<dbReference type="InterPro" id="IPR008271">
    <property type="entry name" value="Ser/Thr_kinase_AS"/>
</dbReference>
<dbReference type="OrthoDB" id="1628487at2759"/>
<dbReference type="Gene3D" id="1.10.510.10">
    <property type="entry name" value="Transferase(Phosphotransferase) domain 1"/>
    <property type="match status" value="1"/>
</dbReference>
<protein>
    <recommendedName>
        <fullName evidence="4">non-specific serine/threonine protein kinase</fullName>
        <ecNumber evidence="4">2.7.11.1</ecNumber>
    </recommendedName>
</protein>
<dbReference type="AlphaFoldDB" id="A0A6J5WBG0"/>
<dbReference type="EC" id="2.7.11.1" evidence="4"/>
<dbReference type="Proteomes" id="UP000507245">
    <property type="component" value="Unassembled WGS sequence"/>
</dbReference>
<comment type="catalytic activity">
    <reaction evidence="13">
        <text>L-threonyl-[protein] + ATP = O-phospho-L-threonyl-[protein] + ADP + H(+)</text>
        <dbReference type="Rhea" id="RHEA:46608"/>
        <dbReference type="Rhea" id="RHEA-COMP:11060"/>
        <dbReference type="Rhea" id="RHEA-COMP:11605"/>
        <dbReference type="ChEBI" id="CHEBI:15378"/>
        <dbReference type="ChEBI" id="CHEBI:30013"/>
        <dbReference type="ChEBI" id="CHEBI:30616"/>
        <dbReference type="ChEBI" id="CHEBI:61977"/>
        <dbReference type="ChEBI" id="CHEBI:456216"/>
        <dbReference type="EC" id="2.7.11.1"/>
    </reaction>
</comment>
<evidence type="ECO:0000256" key="1">
    <source>
        <dbReference type="ARBA" id="ARBA00004123"/>
    </source>
</evidence>
<accession>A0A6J5WBG0</accession>
<dbReference type="GO" id="GO:0009785">
    <property type="term" value="P:blue light signaling pathway"/>
    <property type="evidence" value="ECO:0007669"/>
    <property type="project" value="UniProtKB-ARBA"/>
</dbReference>
<evidence type="ECO:0000256" key="12">
    <source>
        <dbReference type="ARBA" id="ARBA00023242"/>
    </source>
</evidence>
<evidence type="ECO:0000256" key="3">
    <source>
        <dbReference type="ARBA" id="ARBA00005926"/>
    </source>
</evidence>
<evidence type="ECO:0000256" key="16">
    <source>
        <dbReference type="PROSITE-ProRule" id="PRU10141"/>
    </source>
</evidence>
<feature type="region of interest" description="Disordered" evidence="17">
    <location>
        <begin position="672"/>
        <end position="708"/>
    </location>
</feature>
<dbReference type="InterPro" id="IPR040269">
    <property type="entry name" value="VAB"/>
</dbReference>
<keyword evidence="20" id="KW-1185">Reference proteome</keyword>
<evidence type="ECO:0000313" key="19">
    <source>
        <dbReference type="EMBL" id="CAB4297052.1"/>
    </source>
</evidence>
<evidence type="ECO:0000256" key="10">
    <source>
        <dbReference type="ARBA" id="ARBA00022777"/>
    </source>
</evidence>
<comment type="function">
    <text evidence="15">Protein kinase involved in blue light responses (e.g. hypocotyl elongation and flowering) by phosphorylating CRY2 to reduce its stability.</text>
</comment>
<evidence type="ECO:0000256" key="5">
    <source>
        <dbReference type="ARBA" id="ARBA00022490"/>
    </source>
</evidence>
<dbReference type="Pfam" id="PF00069">
    <property type="entry name" value="Pkinase"/>
    <property type="match status" value="1"/>
</dbReference>
<evidence type="ECO:0000256" key="9">
    <source>
        <dbReference type="ARBA" id="ARBA00022741"/>
    </source>
</evidence>
<comment type="catalytic activity">
    <reaction evidence="14">
        <text>L-seryl-[protein] + ATP = O-phospho-L-seryl-[protein] + ADP + H(+)</text>
        <dbReference type="Rhea" id="RHEA:17989"/>
        <dbReference type="Rhea" id="RHEA-COMP:9863"/>
        <dbReference type="Rhea" id="RHEA-COMP:11604"/>
        <dbReference type="ChEBI" id="CHEBI:15378"/>
        <dbReference type="ChEBI" id="CHEBI:29999"/>
        <dbReference type="ChEBI" id="CHEBI:30616"/>
        <dbReference type="ChEBI" id="CHEBI:83421"/>
        <dbReference type="ChEBI" id="CHEBI:456216"/>
        <dbReference type="EC" id="2.7.11.1"/>
    </reaction>
</comment>
<keyword evidence="5" id="KW-0963">Cytoplasm</keyword>
<organism evidence="19 20">
    <name type="scientific">Prunus armeniaca</name>
    <name type="common">Apricot</name>
    <name type="synonym">Armeniaca vulgaris</name>
    <dbReference type="NCBI Taxonomy" id="36596"/>
    <lineage>
        <taxon>Eukaryota</taxon>
        <taxon>Viridiplantae</taxon>
        <taxon>Streptophyta</taxon>
        <taxon>Embryophyta</taxon>
        <taxon>Tracheophyta</taxon>
        <taxon>Spermatophyta</taxon>
        <taxon>Magnoliopsida</taxon>
        <taxon>eudicotyledons</taxon>
        <taxon>Gunneridae</taxon>
        <taxon>Pentapetalae</taxon>
        <taxon>rosids</taxon>
        <taxon>fabids</taxon>
        <taxon>Rosales</taxon>
        <taxon>Rosaceae</taxon>
        <taxon>Amygdaloideae</taxon>
        <taxon>Amygdaleae</taxon>
        <taxon>Prunus</taxon>
    </lineage>
</organism>
<keyword evidence="9 16" id="KW-0547">Nucleotide-binding</keyword>
<dbReference type="GO" id="GO:0004674">
    <property type="term" value="F:protein serine/threonine kinase activity"/>
    <property type="evidence" value="ECO:0007669"/>
    <property type="project" value="UniProtKB-KW"/>
</dbReference>
<feature type="domain" description="Protein kinase" evidence="18">
    <location>
        <begin position="9"/>
        <end position="277"/>
    </location>
</feature>
<dbReference type="GO" id="GO:0005524">
    <property type="term" value="F:ATP binding"/>
    <property type="evidence" value="ECO:0007669"/>
    <property type="project" value="UniProtKB-UniRule"/>
</dbReference>
<dbReference type="SUPFAM" id="SSF56112">
    <property type="entry name" value="Protein kinase-like (PK-like)"/>
    <property type="match status" value="1"/>
</dbReference>
<keyword evidence="12" id="KW-0539">Nucleus</keyword>
<dbReference type="Pfam" id="PF08458">
    <property type="entry name" value="PH_2"/>
    <property type="match status" value="1"/>
</dbReference>
<comment type="similarity">
    <text evidence="3">Belongs to the protein kinase superfamily. CK1 Ser/Thr protein kinase family. Casein kinase I subfamily.</text>
</comment>
<evidence type="ECO:0000313" key="20">
    <source>
        <dbReference type="Proteomes" id="UP000507245"/>
    </source>
</evidence>
<dbReference type="InterPro" id="IPR008546">
    <property type="entry name" value="VAN3-bd-like_auxin_canal"/>
</dbReference>
<dbReference type="SMART" id="SM00220">
    <property type="entry name" value="S_TKc"/>
    <property type="match status" value="1"/>
</dbReference>
<comment type="subcellular location">
    <subcellularLocation>
        <location evidence="2">Cytoplasm</location>
    </subcellularLocation>
    <subcellularLocation>
        <location evidence="1">Nucleus</location>
    </subcellularLocation>
</comment>
<proteinExistence type="inferred from homology"/>
<dbReference type="PANTHER" id="PTHR31351">
    <property type="entry name" value="EXPRESSED PROTEIN"/>
    <property type="match status" value="1"/>
</dbReference>
<feature type="compositionally biased region" description="Polar residues" evidence="17">
    <location>
        <begin position="672"/>
        <end position="682"/>
    </location>
</feature>
<keyword evidence="8" id="KW-0808">Transferase</keyword>
<evidence type="ECO:0000256" key="11">
    <source>
        <dbReference type="ARBA" id="ARBA00022840"/>
    </source>
</evidence>
<evidence type="ECO:0000256" key="15">
    <source>
        <dbReference type="ARBA" id="ARBA00060321"/>
    </source>
</evidence>
<dbReference type="GO" id="GO:0009640">
    <property type="term" value="P:photomorphogenesis"/>
    <property type="evidence" value="ECO:0007669"/>
    <property type="project" value="UniProtKB-ARBA"/>
</dbReference>
<evidence type="ECO:0000256" key="4">
    <source>
        <dbReference type="ARBA" id="ARBA00012513"/>
    </source>
</evidence>
<sequence length="1017" mass="112486">MERIVAEKYKLGRKIGSGSFGELYLATHIETGENLAAKIENNKTKHPQLLYEAKLYKTLQGGNGIAGIKWAGFDRDDNVLIIDLLGPSLEDLFVYCGRKFSLKTVLMLADQMITRIDYVHSKGFLHRDIKPDNFLMGLGKKANQVYIIDFGLAKRFRDQNTNRHIPYRENKSLTGTARYASCNTHLGIDQSRRDDLESLGYVLLYFLRGSLPWQGLKAATKKQKYDKICEKKLSTPIEVLCKSHPVEFASYFHYCHSLTFDQRPDYAFLKRLFRDLFSREGFDFDYVFDWTILKYHQAQQTRTQGQSSGVQPAVVTNGRAAASSRPVPMDAMRLKGVNDVSGSAEVADRRRSSNLAHPDVHMQFRSSTAQNLGANDLVEKHNVSNVPMPSSTYALRKNYKKPEGPAENANLGRGVGNQNGASSSWMPSINQVSSSKYSALVCFSATDLKEITQSMHLAVANVMKIELLSVLIAVSFSDQSPGCSPRLFRIWKKSKTSISEDEWDNFIGCLDVDLKRVLEILLSVVKFFRVLLEIASMNQPRKAQRISLLNLDKKLRTKLINGSIIYFLKPGALYCTPPLQSSSSHSSFPLLGFKKMSSCGLKCPTTQGMHGGLEDIDENGGMSWAGEACAPPPETPTESMEFLARSWSLSAMELSKALSHTHVNVASKNLDNNKSAFTSSDGVGSHDTVSMRLGEPPSGGSPPISPRDSEEMKELFLLHQALHPDFLSTQQQLLNNGLYKSILRGKTMGRWLKDQKERKKQELRTQNAQLHAAVSVAGVAAAVAAVAASTALPETSAAHQKAPLISELRTETSAALASAAALVASRCIEIAEEMGADHDHILSVVNSAVNARTNGDIMTLTAGAATALRGAATLKVRLQKEYGGTNLVLADEKLEGKESNSALNFVTRGGELLKRTRKGDLHWKRVSFNINSNGQVVAKMKSKHMAGTFTKKKKCVVSGVYCDIPAWPGREREDGSKPRAYFGIKTAERTIEFECKSKGDKHMWTEGIHHMLNFMPT</sequence>
<dbReference type="SMART" id="SM00233">
    <property type="entry name" value="PH"/>
    <property type="match status" value="1"/>
</dbReference>
<evidence type="ECO:0000256" key="14">
    <source>
        <dbReference type="ARBA" id="ARBA00048679"/>
    </source>
</evidence>
<dbReference type="InterPro" id="IPR017441">
    <property type="entry name" value="Protein_kinase_ATP_BS"/>
</dbReference>
<dbReference type="InterPro" id="IPR013666">
    <property type="entry name" value="PH_pln"/>
</dbReference>
<dbReference type="PANTHER" id="PTHR31351:SF2">
    <property type="entry name" value="PHOSPHOINOSITIDE BINDING PROTEIN"/>
    <property type="match status" value="1"/>
</dbReference>
<dbReference type="GO" id="GO:0005634">
    <property type="term" value="C:nucleus"/>
    <property type="evidence" value="ECO:0007669"/>
    <property type="project" value="UniProtKB-SubCell"/>
</dbReference>
<evidence type="ECO:0000256" key="13">
    <source>
        <dbReference type="ARBA" id="ARBA00047899"/>
    </source>
</evidence>
<dbReference type="Pfam" id="PF05703">
    <property type="entry name" value="Auxin_canalis"/>
    <property type="match status" value="1"/>
</dbReference>
<dbReference type="EMBL" id="CAEKKB010000001">
    <property type="protein sequence ID" value="CAB4297052.1"/>
    <property type="molecule type" value="Genomic_DNA"/>
</dbReference>